<sequence length="253" mass="27891">MVCTGQRPPRRSAQRSGEAAAVEHTLTDQLVDDHTILQVVVGSRAFGLSGAASDTDRRGVYALPASAFWGLRKPARHHDGPLDEQVRWEVERVCTLGLAANPTVLEVLHSPLVETCTPLGVELRALTPAFLSRRVADTYLRYATAQFGKAERGIARTGVPTWRHVMHLIRLLTAGGDLVRTGRLVLDVGVDRDRLLAVKAGEVPWAEIVTWRDRLVSRMTADLATSPLPDQPDEARVEQWLISVRERSVRCSA</sequence>
<keyword evidence="1" id="KW-0808">Transferase</keyword>
<protein>
    <submittedName>
        <fullName evidence="1">Nucleotidyltransferase</fullName>
    </submittedName>
</protein>
<organism evidence="1 2">
    <name type="scientific">Micromonospora arida</name>
    <dbReference type="NCBI Taxonomy" id="2203715"/>
    <lineage>
        <taxon>Bacteria</taxon>
        <taxon>Bacillati</taxon>
        <taxon>Actinomycetota</taxon>
        <taxon>Actinomycetes</taxon>
        <taxon>Micromonosporales</taxon>
        <taxon>Micromonosporaceae</taxon>
        <taxon>Micromonospora</taxon>
    </lineage>
</organism>
<evidence type="ECO:0000313" key="1">
    <source>
        <dbReference type="EMBL" id="RQX08286.1"/>
    </source>
</evidence>
<dbReference type="Proteomes" id="UP000266889">
    <property type="component" value="Unassembled WGS sequence"/>
</dbReference>
<dbReference type="Pfam" id="PF10127">
    <property type="entry name" value="RlaP"/>
    <property type="match status" value="1"/>
</dbReference>
<dbReference type="EMBL" id="QGSY01000198">
    <property type="protein sequence ID" value="RQX08286.1"/>
    <property type="molecule type" value="Genomic_DNA"/>
</dbReference>
<dbReference type="InterPro" id="IPR018775">
    <property type="entry name" value="RlaP"/>
</dbReference>
<dbReference type="PANTHER" id="PTHR34817">
    <property type="entry name" value="NUCLEOTIDYLTRANSFERASE"/>
    <property type="match status" value="1"/>
</dbReference>
<dbReference type="GO" id="GO:0016740">
    <property type="term" value="F:transferase activity"/>
    <property type="evidence" value="ECO:0007669"/>
    <property type="project" value="UniProtKB-KW"/>
</dbReference>
<keyword evidence="2" id="KW-1185">Reference proteome</keyword>
<proteinExistence type="predicted"/>
<dbReference type="PANTHER" id="PTHR34817:SF2">
    <property type="entry name" value="NUCLEOTIDYLTRANSFERASE"/>
    <property type="match status" value="1"/>
</dbReference>
<dbReference type="OrthoDB" id="243791at2"/>
<name>A0A3N9X593_9ACTN</name>
<dbReference type="AlphaFoldDB" id="A0A3N9X593"/>
<comment type="caution">
    <text evidence="1">The sequence shown here is derived from an EMBL/GenBank/DDBJ whole genome shotgun (WGS) entry which is preliminary data.</text>
</comment>
<accession>A0A3N9X593</accession>
<gene>
    <name evidence="1" type="ORF">DLJ58_18680</name>
</gene>
<reference evidence="1 2" key="1">
    <citation type="submission" date="2018-05" db="EMBL/GenBank/DDBJ databases">
        <title>Micromonospora from Atacama Desert.</title>
        <authorList>
            <person name="Carro L."/>
            <person name="Goodfellow M."/>
            <person name="Klenk H.-P."/>
        </authorList>
    </citation>
    <scope>NUCLEOTIDE SEQUENCE [LARGE SCALE GENOMIC DNA]</scope>
    <source>
        <strain evidence="1 2">LB32</strain>
    </source>
</reference>
<evidence type="ECO:0000313" key="2">
    <source>
        <dbReference type="Proteomes" id="UP000266889"/>
    </source>
</evidence>